<evidence type="ECO:0000313" key="4">
    <source>
        <dbReference type="Proteomes" id="UP000340077"/>
    </source>
</evidence>
<accession>A0A5M3PQG3</accession>
<gene>
    <name evidence="3" type="ORF">MS5N3_25580</name>
</gene>
<reference evidence="3 4" key="1">
    <citation type="journal article" date="2019" name="J. Gen. Appl. Microbiol.">
        <title>Aerobic degradation of cis-dichloroethene by the marine bacterium Marinobacter salsuginis strain 5N-3.</title>
        <authorList>
            <person name="Inoue Y."/>
            <person name="Fukunaga Y."/>
            <person name="Katsumata H."/>
            <person name="Ohji S."/>
            <person name="Hosoyama A."/>
            <person name="Mori K."/>
            <person name="Ando K."/>
        </authorList>
    </citation>
    <scope>NUCLEOTIDE SEQUENCE [LARGE SCALE GENOMIC DNA]</scope>
    <source>
        <strain evidence="3 4">5N-3</strain>
    </source>
</reference>
<evidence type="ECO:0000259" key="2">
    <source>
        <dbReference type="Pfam" id="PF09413"/>
    </source>
</evidence>
<dbReference type="Gene3D" id="3.30.70.790">
    <property type="entry name" value="UreE, C-terminal domain"/>
    <property type="match status" value="1"/>
</dbReference>
<feature type="transmembrane region" description="Helical" evidence="1">
    <location>
        <begin position="89"/>
        <end position="107"/>
    </location>
</feature>
<keyword evidence="1" id="KW-0812">Transmembrane</keyword>
<feature type="domain" description="DUF2007" evidence="2">
    <location>
        <begin position="4"/>
        <end position="68"/>
    </location>
</feature>
<comment type="caution">
    <text evidence="3">The sequence shown here is derived from an EMBL/GenBank/DDBJ whole genome shotgun (WGS) entry which is preliminary data.</text>
</comment>
<dbReference type="Pfam" id="PF09413">
    <property type="entry name" value="DUF2007"/>
    <property type="match status" value="1"/>
</dbReference>
<sequence>MLQIAYRAKDITEAHIVAGLLEANGIEAYVGGHYLQGAMGEIGAAGFSNVHVDDEDLYRARQLVSEYEQTSGGSVSRAVSDDEDRPDHYARWFLFAFAILTLILLQIY</sequence>
<name>A0A5M3PQG3_9GAMM</name>
<keyword evidence="4" id="KW-1185">Reference proteome</keyword>
<organism evidence="3 4">
    <name type="scientific">Marinobacter salsuginis</name>
    <dbReference type="NCBI Taxonomy" id="418719"/>
    <lineage>
        <taxon>Bacteria</taxon>
        <taxon>Pseudomonadati</taxon>
        <taxon>Pseudomonadota</taxon>
        <taxon>Gammaproteobacteria</taxon>
        <taxon>Pseudomonadales</taxon>
        <taxon>Marinobacteraceae</taxon>
        <taxon>Marinobacter</taxon>
    </lineage>
</organism>
<dbReference type="RefSeq" id="WP_228715188.1">
    <property type="nucleotide sequence ID" value="NZ_BGZH01000002.1"/>
</dbReference>
<dbReference type="Proteomes" id="UP000340077">
    <property type="component" value="Unassembled WGS sequence"/>
</dbReference>
<protein>
    <recommendedName>
        <fullName evidence="2">DUF2007 domain-containing protein</fullName>
    </recommendedName>
</protein>
<dbReference type="InterPro" id="IPR018551">
    <property type="entry name" value="DUF2007"/>
</dbReference>
<keyword evidence="1" id="KW-1133">Transmembrane helix</keyword>
<dbReference type="SUPFAM" id="SSF54913">
    <property type="entry name" value="GlnB-like"/>
    <property type="match status" value="1"/>
</dbReference>
<keyword evidence="1" id="KW-0472">Membrane</keyword>
<evidence type="ECO:0000313" key="3">
    <source>
        <dbReference type="EMBL" id="GBO85107.1"/>
    </source>
</evidence>
<proteinExistence type="predicted"/>
<dbReference type="InterPro" id="IPR011322">
    <property type="entry name" value="N-reg_PII-like_a/b"/>
</dbReference>
<evidence type="ECO:0000256" key="1">
    <source>
        <dbReference type="SAM" id="Phobius"/>
    </source>
</evidence>
<dbReference type="EMBL" id="BGZH01000002">
    <property type="protein sequence ID" value="GBO85107.1"/>
    <property type="molecule type" value="Genomic_DNA"/>
</dbReference>
<dbReference type="AlphaFoldDB" id="A0A5M3PQG3"/>